<keyword evidence="4" id="KW-0339">Growth factor</keyword>
<keyword evidence="8" id="KW-1185">Reference proteome</keyword>
<comment type="caution">
    <text evidence="7">The sequence shown here is derived from an EMBL/GenBank/DDBJ whole genome shotgun (WGS) entry which is preliminary data.</text>
</comment>
<evidence type="ECO:0000313" key="7">
    <source>
        <dbReference type="EMBL" id="KAJ1363555.1"/>
    </source>
</evidence>
<evidence type="ECO:0000256" key="4">
    <source>
        <dbReference type="RuleBase" id="RU000354"/>
    </source>
</evidence>
<reference evidence="7" key="1">
    <citation type="submission" date="2021-06" db="EMBL/GenBank/DDBJ databases">
        <title>Parelaphostrongylus tenuis whole genome reference sequence.</title>
        <authorList>
            <person name="Garwood T.J."/>
            <person name="Larsen P.A."/>
            <person name="Fountain-Jones N.M."/>
            <person name="Garbe J.R."/>
            <person name="Macchietto M.G."/>
            <person name="Kania S.A."/>
            <person name="Gerhold R.W."/>
            <person name="Richards J.E."/>
            <person name="Wolf T.M."/>
        </authorList>
    </citation>
    <scope>NUCLEOTIDE SEQUENCE</scope>
    <source>
        <strain evidence="7">MNPRO001-30</strain>
        <tissue evidence="7">Meninges</tissue>
    </source>
</reference>
<dbReference type="PANTHER" id="PTHR11848">
    <property type="entry name" value="TGF-BETA FAMILY"/>
    <property type="match status" value="1"/>
</dbReference>
<dbReference type="Pfam" id="PF00019">
    <property type="entry name" value="TGF_beta"/>
    <property type="match status" value="1"/>
</dbReference>
<keyword evidence="5" id="KW-0732">Signal</keyword>
<evidence type="ECO:0000256" key="3">
    <source>
        <dbReference type="ARBA" id="ARBA00022525"/>
    </source>
</evidence>
<dbReference type="SUPFAM" id="SSF57501">
    <property type="entry name" value="Cystine-knot cytokines"/>
    <property type="match status" value="1"/>
</dbReference>
<dbReference type="GO" id="GO:0008083">
    <property type="term" value="F:growth factor activity"/>
    <property type="evidence" value="ECO:0007669"/>
    <property type="project" value="UniProtKB-KW"/>
</dbReference>
<protein>
    <recommendedName>
        <fullName evidence="6">TGF-beta family profile domain-containing protein</fullName>
    </recommendedName>
</protein>
<dbReference type="GO" id="GO:0005615">
    <property type="term" value="C:extracellular space"/>
    <property type="evidence" value="ECO:0007669"/>
    <property type="project" value="TreeGrafter"/>
</dbReference>
<gene>
    <name evidence="7" type="ORF">KIN20_023449</name>
</gene>
<feature type="chain" id="PRO_5042041839" description="TGF-beta family profile domain-containing protein" evidence="5">
    <location>
        <begin position="20"/>
        <end position="317"/>
    </location>
</feature>
<dbReference type="InterPro" id="IPR001839">
    <property type="entry name" value="TGF-b_C"/>
</dbReference>
<evidence type="ECO:0000256" key="2">
    <source>
        <dbReference type="ARBA" id="ARBA00006656"/>
    </source>
</evidence>
<accession>A0AAD5MRN8</accession>
<dbReference type="InterPro" id="IPR029034">
    <property type="entry name" value="Cystine-knot_cytokine"/>
</dbReference>
<sequence length="317" mass="35631">MIVLSLLVYAALRTFSSEAFPAVGTRELSEKLKALLIGKLDLLQSQNLEWKYVGAVSGGGKVGETVLTTTPNGVCLTMDRIKISDCFTYTIHPQTPALSAIFTMSLKQTTEPVNLTVTLYETSHWKTELSTLGRSYVDSEEIDSVRDIRVEILRNAKGWFNTISNAEAPVVHMLKVEVLANNRLVSYFDFFSKPPELDFSYFDDGRVRMKCDPTVECCLVPHYVNFTEIGWNKFIMYPDGFYANYCIGPSDVTCTHENPEVEILLNTARAQSELPKKNYACAPRSFAPLRILYQVGPNHTMKLRLDDMIAMTCSCIS</sequence>
<evidence type="ECO:0000256" key="5">
    <source>
        <dbReference type="SAM" id="SignalP"/>
    </source>
</evidence>
<dbReference type="AlphaFoldDB" id="A0AAD5MRN8"/>
<evidence type="ECO:0000256" key="1">
    <source>
        <dbReference type="ARBA" id="ARBA00004613"/>
    </source>
</evidence>
<name>A0AAD5MRN8_PARTN</name>
<dbReference type="PANTHER" id="PTHR11848:SF309">
    <property type="entry name" value="INHIBIN BETA CHAIN"/>
    <property type="match status" value="1"/>
</dbReference>
<dbReference type="InterPro" id="IPR015615">
    <property type="entry name" value="TGF-beta-rel"/>
</dbReference>
<dbReference type="GO" id="GO:0005125">
    <property type="term" value="F:cytokine activity"/>
    <property type="evidence" value="ECO:0007669"/>
    <property type="project" value="TreeGrafter"/>
</dbReference>
<dbReference type="SMART" id="SM00204">
    <property type="entry name" value="TGFB"/>
    <property type="match status" value="1"/>
</dbReference>
<dbReference type="PROSITE" id="PS51362">
    <property type="entry name" value="TGF_BETA_2"/>
    <property type="match status" value="1"/>
</dbReference>
<feature type="domain" description="TGF-beta family profile" evidence="6">
    <location>
        <begin position="206"/>
        <end position="316"/>
    </location>
</feature>
<dbReference type="EMBL" id="JAHQIW010004752">
    <property type="protein sequence ID" value="KAJ1363555.1"/>
    <property type="molecule type" value="Genomic_DNA"/>
</dbReference>
<comment type="similarity">
    <text evidence="2 4">Belongs to the TGF-beta family.</text>
</comment>
<proteinExistence type="inferred from homology"/>
<evidence type="ECO:0000259" key="6">
    <source>
        <dbReference type="PROSITE" id="PS51362"/>
    </source>
</evidence>
<keyword evidence="3" id="KW-0964">Secreted</keyword>
<comment type="subcellular location">
    <subcellularLocation>
        <location evidence="1">Secreted</location>
    </subcellularLocation>
</comment>
<dbReference type="Proteomes" id="UP001196413">
    <property type="component" value="Unassembled WGS sequence"/>
</dbReference>
<organism evidence="7 8">
    <name type="scientific">Parelaphostrongylus tenuis</name>
    <name type="common">Meningeal worm</name>
    <dbReference type="NCBI Taxonomy" id="148309"/>
    <lineage>
        <taxon>Eukaryota</taxon>
        <taxon>Metazoa</taxon>
        <taxon>Ecdysozoa</taxon>
        <taxon>Nematoda</taxon>
        <taxon>Chromadorea</taxon>
        <taxon>Rhabditida</taxon>
        <taxon>Rhabditina</taxon>
        <taxon>Rhabditomorpha</taxon>
        <taxon>Strongyloidea</taxon>
        <taxon>Metastrongylidae</taxon>
        <taxon>Parelaphostrongylus</taxon>
    </lineage>
</organism>
<feature type="signal peptide" evidence="5">
    <location>
        <begin position="1"/>
        <end position="19"/>
    </location>
</feature>
<dbReference type="Gene3D" id="2.10.90.10">
    <property type="entry name" value="Cystine-knot cytokines"/>
    <property type="match status" value="1"/>
</dbReference>
<evidence type="ECO:0000313" key="8">
    <source>
        <dbReference type="Proteomes" id="UP001196413"/>
    </source>
</evidence>